<organism evidence="7 8">
    <name type="scientific">Hoeflea ulvae</name>
    <dbReference type="NCBI Taxonomy" id="2983764"/>
    <lineage>
        <taxon>Bacteria</taxon>
        <taxon>Pseudomonadati</taxon>
        <taxon>Pseudomonadota</taxon>
        <taxon>Alphaproteobacteria</taxon>
        <taxon>Hyphomicrobiales</taxon>
        <taxon>Rhizobiaceae</taxon>
        <taxon>Hoeflea</taxon>
    </lineage>
</organism>
<sequence length="306" mass="32941">MLQSYSTACPAGGTGKFNGPDSPAKLGRLARPLMMIAALAPALAGCQTAYSASSHVTPLHGSPVHTNNTPYTACLTRMAATKTKKRPSLTVGHISDKTGQKDYAKYQDSSELTQGVSEMVISAFFKTRQVTLTERLDIRVPLAEQQLVQSKAISSRVSRMNVVPANFVVLGALTELNYNISSGGARLFVAGSGAGVRKAVINVGLDLRLVDVRSFRTLYVTSLQKQVIGYEVEAGIYRFFGDQLIEFDAGAVKNEPLQLGVRSVVELATYQILTEGLGFPAVKDKHCEPGMDTHETAQSKEKKNDA</sequence>
<dbReference type="PANTHER" id="PTHR41164:SF1">
    <property type="entry name" value="CURLI PRODUCTION ASSEMBLY_TRANSPORT COMPONENT CSGG"/>
    <property type="match status" value="1"/>
</dbReference>
<dbReference type="Gene3D" id="3.40.50.10610">
    <property type="entry name" value="ABC-type transport auxiliary lipoprotein component"/>
    <property type="match status" value="2"/>
</dbReference>
<dbReference type="RefSeq" id="WP_267614680.1">
    <property type="nucleotide sequence ID" value="NZ_JAOVZQ010000001.1"/>
</dbReference>
<evidence type="ECO:0000256" key="6">
    <source>
        <dbReference type="SAM" id="MobiDB-lite"/>
    </source>
</evidence>
<evidence type="ECO:0000256" key="3">
    <source>
        <dbReference type="ARBA" id="ARBA00023136"/>
    </source>
</evidence>
<name>A0ABT3YLP7_9HYPH</name>
<keyword evidence="2" id="KW-0732">Signal</keyword>
<evidence type="ECO:0000313" key="8">
    <source>
        <dbReference type="Proteomes" id="UP001081283"/>
    </source>
</evidence>
<proteinExistence type="predicted"/>
<gene>
    <name evidence="7" type="ORF">OEG82_22955</name>
</gene>
<keyword evidence="3" id="KW-0472">Membrane</keyword>
<keyword evidence="5" id="KW-0449">Lipoprotein</keyword>
<dbReference type="Proteomes" id="UP001081283">
    <property type="component" value="Unassembled WGS sequence"/>
</dbReference>
<evidence type="ECO:0000256" key="1">
    <source>
        <dbReference type="ARBA" id="ARBA00022475"/>
    </source>
</evidence>
<dbReference type="Pfam" id="PF03783">
    <property type="entry name" value="CsgG"/>
    <property type="match status" value="1"/>
</dbReference>
<dbReference type="InterPro" id="IPR005534">
    <property type="entry name" value="Curli_assmbl/transp-comp_CsgG"/>
</dbReference>
<evidence type="ECO:0000256" key="4">
    <source>
        <dbReference type="ARBA" id="ARBA00023139"/>
    </source>
</evidence>
<reference evidence="7" key="1">
    <citation type="submission" date="2022-10" db="EMBL/GenBank/DDBJ databases">
        <title>Hoeflea sp. J2-29, isolated from marine algae.</title>
        <authorList>
            <person name="Kristyanto S."/>
            <person name="Kim J.M."/>
            <person name="Jeon C.O."/>
        </authorList>
    </citation>
    <scope>NUCLEOTIDE SEQUENCE</scope>
    <source>
        <strain evidence="7">J2-29</strain>
    </source>
</reference>
<protein>
    <recommendedName>
        <fullName evidence="9">Curli production assembly/transport component CsgG</fullName>
    </recommendedName>
</protein>
<keyword evidence="8" id="KW-1185">Reference proteome</keyword>
<keyword evidence="4" id="KW-0564">Palmitate</keyword>
<comment type="caution">
    <text evidence="7">The sequence shown here is derived from an EMBL/GenBank/DDBJ whole genome shotgun (WGS) entry which is preliminary data.</text>
</comment>
<dbReference type="PANTHER" id="PTHR41164">
    <property type="entry name" value="CURLI PRODUCTION ASSEMBLY/TRANSPORT COMPONENT CSGG"/>
    <property type="match status" value="1"/>
</dbReference>
<evidence type="ECO:0000256" key="5">
    <source>
        <dbReference type="ARBA" id="ARBA00023288"/>
    </source>
</evidence>
<evidence type="ECO:0000313" key="7">
    <source>
        <dbReference type="EMBL" id="MCY0096851.1"/>
    </source>
</evidence>
<evidence type="ECO:0000256" key="2">
    <source>
        <dbReference type="ARBA" id="ARBA00022729"/>
    </source>
</evidence>
<feature type="region of interest" description="Disordered" evidence="6">
    <location>
        <begin position="1"/>
        <end position="23"/>
    </location>
</feature>
<keyword evidence="1" id="KW-1003">Cell membrane</keyword>
<dbReference type="EMBL" id="JAOVZQ010000001">
    <property type="protein sequence ID" value="MCY0096851.1"/>
    <property type="molecule type" value="Genomic_DNA"/>
</dbReference>
<accession>A0ABT3YLP7</accession>
<evidence type="ECO:0008006" key="9">
    <source>
        <dbReference type="Google" id="ProtNLM"/>
    </source>
</evidence>